<name>X0H6W1_FUSOX</name>
<sequence length="43" mass="4798">MLAVRMREGGMPVWSVARVYNAGHPAIVVRNLEKTEISIYAPN</sequence>
<dbReference type="AlphaFoldDB" id="X0H6W1"/>
<proteinExistence type="predicted"/>
<gene>
    <name evidence="1" type="ORF">FOPG_16195</name>
</gene>
<dbReference type="HOGENOM" id="CLU_3242220_0_0_1"/>
<reference evidence="1" key="2">
    <citation type="submission" date="2014-03" db="EMBL/GenBank/DDBJ databases">
        <title>The Genome Annotation of Fusarium oxysporum PHW808.</title>
        <authorList>
            <consortium name="The Broad Institute Genomics Platform"/>
            <person name="Ma L.-J."/>
            <person name="Corby-Kistler H."/>
            <person name="Broz K."/>
            <person name="Gale L.R."/>
            <person name="Jonkers W."/>
            <person name="O'Donnell K."/>
            <person name="Ploetz R."/>
            <person name="Steinberg C."/>
            <person name="Schwartz D.C."/>
            <person name="VanEtten H."/>
            <person name="Zhou S."/>
            <person name="Young S.K."/>
            <person name="Zeng Q."/>
            <person name="Gargeya S."/>
            <person name="Fitzgerald M."/>
            <person name="Abouelleil A."/>
            <person name="Alvarado L."/>
            <person name="Chapman S.B."/>
            <person name="Gainer-Dewar J."/>
            <person name="Goldberg J."/>
            <person name="Griggs A."/>
            <person name="Gujja S."/>
            <person name="Hansen M."/>
            <person name="Howarth C."/>
            <person name="Imamovic A."/>
            <person name="Ireland A."/>
            <person name="Larimer J."/>
            <person name="McCowan C."/>
            <person name="Murphy C."/>
            <person name="Pearson M."/>
            <person name="Poon T.W."/>
            <person name="Priest M."/>
            <person name="Roberts A."/>
            <person name="Saif S."/>
            <person name="Shea T."/>
            <person name="Sykes S."/>
            <person name="Wortman J."/>
            <person name="Nusbaum C."/>
            <person name="Birren B."/>
        </authorList>
    </citation>
    <scope>NUCLEOTIDE SEQUENCE</scope>
    <source>
        <strain evidence="1">54008</strain>
    </source>
</reference>
<dbReference type="Proteomes" id="UP000030676">
    <property type="component" value="Unassembled WGS sequence"/>
</dbReference>
<protein>
    <submittedName>
        <fullName evidence="1">Uncharacterized protein</fullName>
    </submittedName>
</protein>
<reference evidence="1" key="1">
    <citation type="submission" date="2011-11" db="EMBL/GenBank/DDBJ databases">
        <title>The Genome Sequence of Fusarium oxysporum PHW808.</title>
        <authorList>
            <consortium name="The Broad Institute Genome Sequencing Platform"/>
            <person name="Ma L.-J."/>
            <person name="Gale L.R."/>
            <person name="Schwartz D.C."/>
            <person name="Zhou S."/>
            <person name="Corby-Kistler H."/>
            <person name="Young S.K."/>
            <person name="Zeng Q."/>
            <person name="Gargeya S."/>
            <person name="Fitzgerald M."/>
            <person name="Haas B."/>
            <person name="Abouelleil A."/>
            <person name="Alvarado L."/>
            <person name="Arachchi H.M."/>
            <person name="Berlin A."/>
            <person name="Brown A."/>
            <person name="Chapman S.B."/>
            <person name="Chen Z."/>
            <person name="Dunbar C."/>
            <person name="Freedman E."/>
            <person name="Gearin G."/>
            <person name="Goldberg J."/>
            <person name="Griggs A."/>
            <person name="Gujja S."/>
            <person name="Heiman D."/>
            <person name="Howarth C."/>
            <person name="Larson L."/>
            <person name="Lui A."/>
            <person name="MacDonald P.J.P."/>
            <person name="Montmayeur A."/>
            <person name="Murphy C."/>
            <person name="Neiman D."/>
            <person name="Pearson M."/>
            <person name="Priest M."/>
            <person name="Roberts A."/>
            <person name="Saif S."/>
            <person name="Shea T."/>
            <person name="Shenoy N."/>
            <person name="Sisk P."/>
            <person name="Stolte C."/>
            <person name="Sykes S."/>
            <person name="Wortman J."/>
            <person name="Nusbaum C."/>
            <person name="Birren B."/>
        </authorList>
    </citation>
    <scope>NUCLEOTIDE SEQUENCE [LARGE SCALE GENOMIC DNA]</scope>
    <source>
        <strain evidence="1">54008</strain>
    </source>
</reference>
<dbReference type="EMBL" id="KK033333">
    <property type="protein sequence ID" value="EXL67701.1"/>
    <property type="molecule type" value="Genomic_DNA"/>
</dbReference>
<accession>X0H6W1</accession>
<organism evidence="1">
    <name type="scientific">Fusarium oxysporum f. sp. conglutinans race 2 54008</name>
    <dbReference type="NCBI Taxonomy" id="1089457"/>
    <lineage>
        <taxon>Eukaryota</taxon>
        <taxon>Fungi</taxon>
        <taxon>Dikarya</taxon>
        <taxon>Ascomycota</taxon>
        <taxon>Pezizomycotina</taxon>
        <taxon>Sordariomycetes</taxon>
        <taxon>Hypocreomycetidae</taxon>
        <taxon>Hypocreales</taxon>
        <taxon>Nectriaceae</taxon>
        <taxon>Fusarium</taxon>
        <taxon>Fusarium oxysporum species complex</taxon>
    </lineage>
</organism>
<evidence type="ECO:0000313" key="1">
    <source>
        <dbReference type="EMBL" id="EXL67701.1"/>
    </source>
</evidence>